<reference evidence="3" key="1">
    <citation type="journal article" date="2019" name="Int. J. Syst. Evol. Microbiol.">
        <title>The Global Catalogue of Microorganisms (GCM) 10K type strain sequencing project: providing services to taxonomists for standard genome sequencing and annotation.</title>
        <authorList>
            <consortium name="The Broad Institute Genomics Platform"/>
            <consortium name="The Broad Institute Genome Sequencing Center for Infectious Disease"/>
            <person name="Wu L."/>
            <person name="Ma J."/>
        </authorList>
    </citation>
    <scope>NUCLEOTIDE SEQUENCE [LARGE SCALE GENOMIC DNA]</scope>
    <source>
        <strain evidence="3">CGMCC 1.15111</strain>
    </source>
</reference>
<organism evidence="2 3">
    <name type="scientific">Roseivirga thermotolerans</name>
    <dbReference type="NCBI Taxonomy" id="1758176"/>
    <lineage>
        <taxon>Bacteria</taxon>
        <taxon>Pseudomonadati</taxon>
        <taxon>Bacteroidota</taxon>
        <taxon>Cytophagia</taxon>
        <taxon>Cytophagales</taxon>
        <taxon>Roseivirgaceae</taxon>
        <taxon>Roseivirga</taxon>
    </lineage>
</organism>
<dbReference type="Proteomes" id="UP000658258">
    <property type="component" value="Unassembled WGS sequence"/>
</dbReference>
<proteinExistence type="predicted"/>
<evidence type="ECO:0000313" key="2">
    <source>
        <dbReference type="EMBL" id="GHE50799.1"/>
    </source>
</evidence>
<gene>
    <name evidence="2" type="ORF">GCM10011340_00980</name>
</gene>
<feature type="domain" description="Group II intron maturase-specific" evidence="1">
    <location>
        <begin position="45"/>
        <end position="107"/>
    </location>
</feature>
<dbReference type="InterPro" id="IPR013597">
    <property type="entry name" value="Mat_intron_G2"/>
</dbReference>
<accession>A0ABQ3I246</accession>
<comment type="caution">
    <text evidence="2">The sequence shown here is derived from an EMBL/GenBank/DDBJ whole genome shotgun (WGS) entry which is preliminary data.</text>
</comment>
<dbReference type="EMBL" id="BNAG01000001">
    <property type="protein sequence ID" value="GHE50799.1"/>
    <property type="molecule type" value="Genomic_DNA"/>
</dbReference>
<evidence type="ECO:0000313" key="3">
    <source>
        <dbReference type="Proteomes" id="UP000658258"/>
    </source>
</evidence>
<sequence>MIKTEGFSKQLANNFEFLGHGFVPTYKKGERGKYQLIVKKGGWESLKRKLKAATKKTMPYSFRERLQKLKEIWMGWVNNYRLASIHHKLKQLDEWLRNRLRYCIWSR</sequence>
<dbReference type="Pfam" id="PF08388">
    <property type="entry name" value="GIIM"/>
    <property type="match status" value="1"/>
</dbReference>
<keyword evidence="3" id="KW-1185">Reference proteome</keyword>
<name>A0ABQ3I246_9BACT</name>
<evidence type="ECO:0000259" key="1">
    <source>
        <dbReference type="Pfam" id="PF08388"/>
    </source>
</evidence>
<dbReference type="RefSeq" id="WP_229838469.1">
    <property type="nucleotide sequence ID" value="NZ_BNAG01000001.1"/>
</dbReference>
<protein>
    <recommendedName>
        <fullName evidence="1">Group II intron maturase-specific domain-containing protein</fullName>
    </recommendedName>
</protein>